<dbReference type="AlphaFoldDB" id="A0A2P5AP63"/>
<organism evidence="1 2">
    <name type="scientific">Parasponia andersonii</name>
    <name type="common">Sponia andersonii</name>
    <dbReference type="NCBI Taxonomy" id="3476"/>
    <lineage>
        <taxon>Eukaryota</taxon>
        <taxon>Viridiplantae</taxon>
        <taxon>Streptophyta</taxon>
        <taxon>Embryophyta</taxon>
        <taxon>Tracheophyta</taxon>
        <taxon>Spermatophyta</taxon>
        <taxon>Magnoliopsida</taxon>
        <taxon>eudicotyledons</taxon>
        <taxon>Gunneridae</taxon>
        <taxon>Pentapetalae</taxon>
        <taxon>rosids</taxon>
        <taxon>fabids</taxon>
        <taxon>Rosales</taxon>
        <taxon>Cannabaceae</taxon>
        <taxon>Parasponia</taxon>
    </lineage>
</organism>
<dbReference type="Proteomes" id="UP000237105">
    <property type="component" value="Unassembled WGS sequence"/>
</dbReference>
<evidence type="ECO:0000313" key="1">
    <source>
        <dbReference type="EMBL" id="PON38334.1"/>
    </source>
</evidence>
<name>A0A2P5AP63_PARAD</name>
<keyword evidence="2" id="KW-1185">Reference proteome</keyword>
<reference evidence="2" key="1">
    <citation type="submission" date="2016-06" db="EMBL/GenBank/DDBJ databases">
        <title>Parallel loss of symbiosis genes in relatives of nitrogen-fixing non-legume Parasponia.</title>
        <authorList>
            <person name="Van Velzen R."/>
            <person name="Holmer R."/>
            <person name="Bu F."/>
            <person name="Rutten L."/>
            <person name="Van Zeijl A."/>
            <person name="Liu W."/>
            <person name="Santuari L."/>
            <person name="Cao Q."/>
            <person name="Sharma T."/>
            <person name="Shen D."/>
            <person name="Roswanjaya Y."/>
            <person name="Wardhani T."/>
            <person name="Kalhor M.S."/>
            <person name="Jansen J."/>
            <person name="Van den Hoogen J."/>
            <person name="Gungor B."/>
            <person name="Hartog M."/>
            <person name="Hontelez J."/>
            <person name="Verver J."/>
            <person name="Yang W.-C."/>
            <person name="Schijlen E."/>
            <person name="Repin R."/>
            <person name="Schilthuizen M."/>
            <person name="Schranz E."/>
            <person name="Heidstra R."/>
            <person name="Miyata K."/>
            <person name="Fedorova E."/>
            <person name="Kohlen W."/>
            <person name="Bisseling T."/>
            <person name="Smit S."/>
            <person name="Geurts R."/>
        </authorList>
    </citation>
    <scope>NUCLEOTIDE SEQUENCE [LARGE SCALE GENOMIC DNA]</scope>
    <source>
        <strain evidence="2">cv. WU1-14</strain>
    </source>
</reference>
<dbReference type="EMBL" id="JXTB01000498">
    <property type="protein sequence ID" value="PON38334.1"/>
    <property type="molecule type" value="Genomic_DNA"/>
</dbReference>
<gene>
    <name evidence="1" type="ORF">PanWU01x14_313250</name>
</gene>
<protein>
    <submittedName>
        <fullName evidence="1">Uncharacterized protein</fullName>
    </submittedName>
</protein>
<accession>A0A2P5AP63</accession>
<sequence>MALEEEPEPPIPRSDVQVSLSCRISLKSPIHNLEVEVLANIQGKKCQKWRRDAAISGLKIAERLHDILGESEYTTAFMIFFDIKCGSISTRSHHEKHN</sequence>
<comment type="caution">
    <text evidence="1">The sequence shown here is derived from an EMBL/GenBank/DDBJ whole genome shotgun (WGS) entry which is preliminary data.</text>
</comment>
<proteinExistence type="predicted"/>
<evidence type="ECO:0000313" key="2">
    <source>
        <dbReference type="Proteomes" id="UP000237105"/>
    </source>
</evidence>